<evidence type="ECO:0000256" key="4">
    <source>
        <dbReference type="RuleBase" id="RU003619"/>
    </source>
</evidence>
<dbReference type="GO" id="GO:0003723">
    <property type="term" value="F:RNA binding"/>
    <property type="evidence" value="ECO:0007669"/>
    <property type="project" value="InterPro"/>
</dbReference>
<evidence type="ECO:0000256" key="3">
    <source>
        <dbReference type="ARBA" id="ARBA00023274"/>
    </source>
</evidence>
<dbReference type="PROSITE" id="PS00052">
    <property type="entry name" value="RIBOSOMAL_S7"/>
    <property type="match status" value="1"/>
</dbReference>
<dbReference type="InterPro" id="IPR000235">
    <property type="entry name" value="Ribosomal_uS7"/>
</dbReference>
<evidence type="ECO:0000256" key="2">
    <source>
        <dbReference type="ARBA" id="ARBA00022980"/>
    </source>
</evidence>
<geneLocation type="plastid" evidence="6"/>
<dbReference type="GO" id="GO:0005840">
    <property type="term" value="C:ribosome"/>
    <property type="evidence" value="ECO:0007669"/>
    <property type="project" value="UniProtKB-KW"/>
</dbReference>
<evidence type="ECO:0000256" key="1">
    <source>
        <dbReference type="ARBA" id="ARBA00007151"/>
    </source>
</evidence>
<sequence>MSRKRYLKEEFIKPDSIYNNFLISLFISKILKSGKKVLANNIVYETCSILKKHFKEDPINIIKEAIKLASPKIELKDKKIRNSIKKIPVEISSYRATYLALKWIIKYSKKRTEKTMSKRLANEILEIVTKNNSRTIKEKRRFHKIAKSNKSFTYHFKR</sequence>
<reference evidence="6" key="1">
    <citation type="submission" date="2018-02" db="EMBL/GenBank/DDBJ databases">
        <title>Evolution and diversity of non-photosynthetic diatom plastid genomes.</title>
        <authorList>
            <person name="Kamikawa R."/>
            <person name="Ishii K."/>
        </authorList>
    </citation>
    <scope>NUCLEOTIDE SEQUENCE</scope>
    <source>
        <strain evidence="6">PL1-4</strain>
    </source>
</reference>
<keyword evidence="3 4" id="KW-0687">Ribonucleoprotein</keyword>
<keyword evidence="2 4" id="KW-0689">Ribosomal protein</keyword>
<dbReference type="InterPro" id="IPR020606">
    <property type="entry name" value="Ribosomal_uS7_CS"/>
</dbReference>
<feature type="domain" description="Small ribosomal subunit protein uS7" evidence="5">
    <location>
        <begin position="3"/>
        <end position="150"/>
    </location>
</feature>
<evidence type="ECO:0000259" key="5">
    <source>
        <dbReference type="Pfam" id="PF00177"/>
    </source>
</evidence>
<protein>
    <submittedName>
        <fullName evidence="6">Ribosomal protein S7</fullName>
    </submittedName>
</protein>
<dbReference type="GO" id="GO:0003735">
    <property type="term" value="F:structural constituent of ribosome"/>
    <property type="evidence" value="ECO:0007669"/>
    <property type="project" value="InterPro"/>
</dbReference>
<organism evidence="6">
    <name type="scientific">Nitzschia sp. PL1-4</name>
    <dbReference type="NCBI Taxonomy" id="2083272"/>
    <lineage>
        <taxon>Eukaryota</taxon>
        <taxon>Sar</taxon>
        <taxon>Stramenopiles</taxon>
        <taxon>Ochrophyta</taxon>
        <taxon>Bacillariophyta</taxon>
        <taxon>Bacillariophyceae</taxon>
        <taxon>Bacillariophycidae</taxon>
        <taxon>Bacillariales</taxon>
        <taxon>Bacillariaceae</taxon>
        <taxon>Nitzschia</taxon>
    </lineage>
</organism>
<dbReference type="EMBL" id="AP018506">
    <property type="protein sequence ID" value="BBC77560.1"/>
    <property type="molecule type" value="Genomic_DNA"/>
</dbReference>
<dbReference type="PANTHER" id="PTHR11205">
    <property type="entry name" value="RIBOSOMAL PROTEIN S7"/>
    <property type="match status" value="1"/>
</dbReference>
<evidence type="ECO:0000313" key="6">
    <source>
        <dbReference type="EMBL" id="BBC77560.1"/>
    </source>
</evidence>
<proteinExistence type="inferred from homology"/>
<keyword evidence="6" id="KW-0934">Plastid</keyword>
<comment type="similarity">
    <text evidence="1 4">Belongs to the universal ribosomal protein uS7 family.</text>
</comment>
<name>A0A2Z5ZA83_9STRA</name>
<dbReference type="InterPro" id="IPR023798">
    <property type="entry name" value="Ribosomal_uS7_dom"/>
</dbReference>
<dbReference type="GO" id="GO:1990904">
    <property type="term" value="C:ribonucleoprotein complex"/>
    <property type="evidence" value="ECO:0007669"/>
    <property type="project" value="UniProtKB-KW"/>
</dbReference>
<gene>
    <name evidence="6" type="primary">rps7</name>
</gene>
<dbReference type="InterPro" id="IPR036823">
    <property type="entry name" value="Ribosomal_uS7_dom_sf"/>
</dbReference>
<dbReference type="Pfam" id="PF00177">
    <property type="entry name" value="Ribosomal_S7"/>
    <property type="match status" value="1"/>
</dbReference>
<dbReference type="AlphaFoldDB" id="A0A2Z5ZA83"/>
<dbReference type="SUPFAM" id="SSF47973">
    <property type="entry name" value="Ribosomal protein S7"/>
    <property type="match status" value="1"/>
</dbReference>
<dbReference type="Gene3D" id="1.10.455.10">
    <property type="entry name" value="Ribosomal protein S7 domain"/>
    <property type="match status" value="1"/>
</dbReference>
<accession>A0A2Z5ZA83</accession>
<dbReference type="PIRSF" id="PIRSF002122">
    <property type="entry name" value="RPS7p_RPS7a_RPS5e_RPS7o"/>
    <property type="match status" value="1"/>
</dbReference>
<dbReference type="GO" id="GO:0006412">
    <property type="term" value="P:translation"/>
    <property type="evidence" value="ECO:0007669"/>
    <property type="project" value="InterPro"/>
</dbReference>